<keyword evidence="2" id="KW-0732">Signal</keyword>
<organism evidence="5 6">
    <name type="scientific">Escherichia coli</name>
    <dbReference type="NCBI Taxonomy" id="562"/>
    <lineage>
        <taxon>Bacteria</taxon>
        <taxon>Pseudomonadati</taxon>
        <taxon>Pseudomonadota</taxon>
        <taxon>Gammaproteobacteria</taxon>
        <taxon>Enterobacterales</taxon>
        <taxon>Enterobacteriaceae</taxon>
        <taxon>Escherichia</taxon>
    </lineage>
</organism>
<dbReference type="Proteomes" id="UP000303027">
    <property type="component" value="Unassembled WGS sequence"/>
</dbReference>
<evidence type="ECO:0000313" key="6">
    <source>
        <dbReference type="Proteomes" id="UP000303027"/>
    </source>
</evidence>
<evidence type="ECO:0000256" key="4">
    <source>
        <dbReference type="ARBA" id="ARBA00049989"/>
    </source>
</evidence>
<comment type="caution">
    <text evidence="5">The sequence shown here is derived from an EMBL/GenBank/DDBJ whole genome shotgun (WGS) entry which is preliminary data.</text>
</comment>
<protein>
    <submittedName>
        <fullName evidence="5">K88 fimbrial protein AD</fullName>
    </submittedName>
</protein>
<evidence type="ECO:0000256" key="1">
    <source>
        <dbReference type="ARBA" id="ARBA00004561"/>
    </source>
</evidence>
<sequence length="290" mass="30504">MRQNAVIEAFLIIILLICGKVSADTGWHSGRDFQGSVGLRGTIMPYDDTLPPWLWKTGGYTGFSNKISELTSNRTRLTVSAPHDLLLLAGKSARAFEGSETSGAGIVPVIQLVGSDGGEIRIQWASGTPGQGLLVLPLNVTGDSQTTGTLAAEVQAFGALAWAGEDGFGARITQTLGNNSADAYVFNGGVPDSNAWSTADGLSFISRMTEGEVSAESIWKQLKLGVPGVPDSPVIADESGYQDLVGEGWFYSGAYVLGISSGTVLNLHFSEPVTGQSAWRAGMTVIIRYA</sequence>
<dbReference type="EMBL" id="BFXY01000090">
    <property type="protein sequence ID" value="GDH49013.1"/>
    <property type="molecule type" value="Genomic_DNA"/>
</dbReference>
<accession>A0A4C9GSL2</accession>
<dbReference type="Pfam" id="PF02432">
    <property type="entry name" value="Fimbrial_K88"/>
    <property type="match status" value="1"/>
</dbReference>
<dbReference type="GO" id="GO:0007155">
    <property type="term" value="P:cell adhesion"/>
    <property type="evidence" value="ECO:0007669"/>
    <property type="project" value="InterPro"/>
</dbReference>
<dbReference type="InterPro" id="IPR003467">
    <property type="entry name" value="Fimbrial_K88_FaeH"/>
</dbReference>
<gene>
    <name evidence="5" type="primary">faeG_1</name>
    <name evidence="5" type="ORF">BvCmsKKP061_03157</name>
</gene>
<name>A0A4C9GSL2_ECOLX</name>
<comment type="similarity">
    <text evidence="4">Belongs to the fimbrial K88 protein family.</text>
</comment>
<dbReference type="GO" id="GO:0009289">
    <property type="term" value="C:pilus"/>
    <property type="evidence" value="ECO:0007669"/>
    <property type="project" value="UniProtKB-SubCell"/>
</dbReference>
<comment type="subcellular location">
    <subcellularLocation>
        <location evidence="1">Fimbrium</location>
    </subcellularLocation>
</comment>
<keyword evidence="3" id="KW-0281">Fimbrium</keyword>
<evidence type="ECO:0000313" key="5">
    <source>
        <dbReference type="EMBL" id="GDH49013.1"/>
    </source>
</evidence>
<reference evidence="5 6" key="1">
    <citation type="submission" date="2018-04" db="EMBL/GenBank/DDBJ databases">
        <title>Large scale genomics of bovine and human commensal E. coli to reveal the emerging process of EHEC.</title>
        <authorList>
            <person name="Arimizu Y."/>
            <person name="Ogura Y."/>
        </authorList>
    </citation>
    <scope>NUCLEOTIDE SEQUENCE [LARGE SCALE GENOMIC DNA]</scope>
    <source>
        <strain evidence="5 6">KK-P061</strain>
    </source>
</reference>
<evidence type="ECO:0000256" key="3">
    <source>
        <dbReference type="ARBA" id="ARBA00023263"/>
    </source>
</evidence>
<evidence type="ECO:0000256" key="2">
    <source>
        <dbReference type="ARBA" id="ARBA00022729"/>
    </source>
</evidence>
<dbReference type="AlphaFoldDB" id="A0A4C9GSL2"/>
<proteinExistence type="inferred from homology"/>